<dbReference type="OMA" id="VENGSHM"/>
<dbReference type="OrthoDB" id="10252446at2759"/>
<dbReference type="EC" id="1.8.3.4" evidence="3"/>
<dbReference type="Gene3D" id="2.130.10.10">
    <property type="entry name" value="YVTN repeat-like/Quinoprotein amine dehydrogenase"/>
    <property type="match status" value="1"/>
</dbReference>
<dbReference type="Pfam" id="PF05694">
    <property type="entry name" value="SBP56"/>
    <property type="match status" value="1"/>
</dbReference>
<dbReference type="EMBL" id="DS270134">
    <property type="protein sequence ID" value="EFO91737.1"/>
    <property type="molecule type" value="Genomic_DNA"/>
</dbReference>
<dbReference type="AlphaFoldDB" id="E3NT84"/>
<dbReference type="Proteomes" id="UP000008281">
    <property type="component" value="Unassembled WGS sequence"/>
</dbReference>
<name>E3NT84_CAERE</name>
<evidence type="ECO:0000313" key="8">
    <source>
        <dbReference type="Proteomes" id="UP000008281"/>
    </source>
</evidence>
<protein>
    <recommendedName>
        <fullName evidence="4">Methanethiol oxidase</fullName>
        <ecNumber evidence="3">1.8.3.4</ecNumber>
    </recommendedName>
</protein>
<comment type="similarity">
    <text evidence="2">Belongs to the selenium-binding protein family.</text>
</comment>
<dbReference type="eggNOG" id="KOG0918">
    <property type="taxonomic scope" value="Eukaryota"/>
</dbReference>
<proteinExistence type="inferred from homology"/>
<dbReference type="InterPro" id="IPR008826">
    <property type="entry name" value="Se-bd"/>
</dbReference>
<dbReference type="GO" id="GO:0008430">
    <property type="term" value="F:selenium binding"/>
    <property type="evidence" value="ECO:0007669"/>
    <property type="project" value="InterPro"/>
</dbReference>
<evidence type="ECO:0000256" key="6">
    <source>
        <dbReference type="ARBA" id="ARBA00047539"/>
    </source>
</evidence>
<dbReference type="InterPro" id="IPR015943">
    <property type="entry name" value="WD40/YVTN_repeat-like_dom_sf"/>
</dbReference>
<evidence type="ECO:0000256" key="5">
    <source>
        <dbReference type="ARBA" id="ARBA00023266"/>
    </source>
</evidence>
<gene>
    <name evidence="7" type="ORF">CRE_07949</name>
</gene>
<reference evidence="7" key="1">
    <citation type="submission" date="2007-07" db="EMBL/GenBank/DDBJ databases">
        <title>PCAP assembly of the Caenorhabditis remanei genome.</title>
        <authorList>
            <consortium name="The Caenorhabditis remanei Sequencing Consortium"/>
            <person name="Wilson R.K."/>
        </authorList>
    </citation>
    <scope>NUCLEOTIDE SEQUENCE [LARGE SCALE GENOMIC DNA]</scope>
    <source>
        <strain evidence="7">PB4641</strain>
    </source>
</reference>
<accession>E3NT84</accession>
<dbReference type="InParanoid" id="E3NT84"/>
<dbReference type="GO" id="GO:0018549">
    <property type="term" value="F:methanethiol oxidase activity"/>
    <property type="evidence" value="ECO:0007669"/>
    <property type="project" value="UniProtKB-EC"/>
</dbReference>
<comment type="catalytic activity">
    <reaction evidence="6">
        <text>methanethiol + O2 + H2O = hydrogen sulfide + formaldehyde + H2O2 + H(+)</text>
        <dbReference type="Rhea" id="RHEA:11812"/>
        <dbReference type="ChEBI" id="CHEBI:15377"/>
        <dbReference type="ChEBI" id="CHEBI:15378"/>
        <dbReference type="ChEBI" id="CHEBI:15379"/>
        <dbReference type="ChEBI" id="CHEBI:16007"/>
        <dbReference type="ChEBI" id="CHEBI:16240"/>
        <dbReference type="ChEBI" id="CHEBI:16842"/>
        <dbReference type="ChEBI" id="CHEBI:29919"/>
        <dbReference type="EC" id="1.8.3.4"/>
    </reaction>
</comment>
<keyword evidence="5" id="KW-0711">Selenium</keyword>
<evidence type="ECO:0000313" key="7">
    <source>
        <dbReference type="EMBL" id="EFO91737.1"/>
    </source>
</evidence>
<evidence type="ECO:0000256" key="1">
    <source>
        <dbReference type="ARBA" id="ARBA00005177"/>
    </source>
</evidence>
<dbReference type="STRING" id="31234.E3NT84"/>
<evidence type="ECO:0000256" key="3">
    <source>
        <dbReference type="ARBA" id="ARBA00012510"/>
    </source>
</evidence>
<dbReference type="PANTHER" id="PTHR23300:SF0">
    <property type="entry name" value="METHANETHIOL OXIDASE"/>
    <property type="match status" value="1"/>
</dbReference>
<dbReference type="InterPro" id="IPR011044">
    <property type="entry name" value="Quino_amine_DH_bsu"/>
</dbReference>
<comment type="pathway">
    <text evidence="1">Organosulfur degradation.</text>
</comment>
<keyword evidence="8" id="KW-1185">Reference proteome</keyword>
<dbReference type="HOGENOM" id="CLU_032512_1_0_1"/>
<dbReference type="PANTHER" id="PTHR23300">
    <property type="entry name" value="METHANETHIOL OXIDASE"/>
    <property type="match status" value="1"/>
</dbReference>
<organism evidence="8">
    <name type="scientific">Caenorhabditis remanei</name>
    <name type="common">Caenorhabditis vulgaris</name>
    <dbReference type="NCBI Taxonomy" id="31234"/>
    <lineage>
        <taxon>Eukaryota</taxon>
        <taxon>Metazoa</taxon>
        <taxon>Ecdysozoa</taxon>
        <taxon>Nematoda</taxon>
        <taxon>Chromadorea</taxon>
        <taxon>Rhabditida</taxon>
        <taxon>Rhabditina</taxon>
        <taxon>Rhabditomorpha</taxon>
        <taxon>Rhabditoidea</taxon>
        <taxon>Rhabditidae</taxon>
        <taxon>Peloderinae</taxon>
        <taxon>Caenorhabditis</taxon>
    </lineage>
</organism>
<dbReference type="SUPFAM" id="SSF50969">
    <property type="entry name" value="YVTN repeat-like/Quinoprotein amine dehydrogenase"/>
    <property type="match status" value="1"/>
</dbReference>
<evidence type="ECO:0000256" key="4">
    <source>
        <dbReference type="ARBA" id="ARBA00015601"/>
    </source>
</evidence>
<evidence type="ECO:0000256" key="2">
    <source>
        <dbReference type="ARBA" id="ARBA00005606"/>
    </source>
</evidence>
<sequence>MPLGALPLEVRFLHEPTNENAFVGCALGSAIFRIHPDKKNPSIQTATLSASIPSKRVSGWSLPEMPALITDILISMDDRFLYVSCWLHGDIRQYDITDPSNIKLNSQVYIGGSIHSESNIQVLDQDHSEIPALYVKGRKIEGGPQMLQLSLDGKRLYVTTSLYKQWDQQFYPENVRSGATMLQVDIDPETGKMEINRNFLIDFGKVSGGPYLAHEMRYPGGDCTSDIWI</sequence>